<dbReference type="KEGG" id="mro:MROS_0439"/>
<dbReference type="InterPro" id="IPR011549">
    <property type="entry name" value="RibD_C"/>
</dbReference>
<dbReference type="SUPFAM" id="SSF53927">
    <property type="entry name" value="Cytidine deaminase-like"/>
    <property type="match status" value="1"/>
</dbReference>
<organism evidence="9 10">
    <name type="scientific">Melioribacter roseus (strain DSM 23840 / JCM 17771 / VKM B-2668 / P3M-2)</name>
    <dbReference type="NCBI Taxonomy" id="1191523"/>
    <lineage>
        <taxon>Bacteria</taxon>
        <taxon>Pseudomonadati</taxon>
        <taxon>Ignavibacteriota</taxon>
        <taxon>Ignavibacteria</taxon>
        <taxon>Ignavibacteriales</taxon>
        <taxon>Melioribacteraceae</taxon>
        <taxon>Melioribacter</taxon>
    </lineage>
</organism>
<dbReference type="STRING" id="1191523.MROS_0439"/>
<dbReference type="Pfam" id="PF01872">
    <property type="entry name" value="RibD_C"/>
    <property type="match status" value="1"/>
</dbReference>
<dbReference type="RefSeq" id="WP_014855119.1">
    <property type="nucleotide sequence ID" value="NC_018178.1"/>
</dbReference>
<evidence type="ECO:0000256" key="2">
    <source>
        <dbReference type="ARBA" id="ARBA00004910"/>
    </source>
</evidence>
<dbReference type="GO" id="GO:0008835">
    <property type="term" value="F:diaminohydroxyphosphoribosylaminopyrimidine deaminase activity"/>
    <property type="evidence" value="ECO:0007669"/>
    <property type="project" value="UniProtKB-EC"/>
</dbReference>
<dbReference type="SUPFAM" id="SSF53597">
    <property type="entry name" value="Dihydrofolate reductase-like"/>
    <property type="match status" value="1"/>
</dbReference>
<dbReference type="InterPro" id="IPR002734">
    <property type="entry name" value="RibDG_C"/>
</dbReference>
<evidence type="ECO:0000256" key="1">
    <source>
        <dbReference type="ARBA" id="ARBA00004882"/>
    </source>
</evidence>
<dbReference type="PANTHER" id="PTHR38011">
    <property type="entry name" value="DIHYDROFOLATE REDUCTASE FAMILY PROTEIN (AFU_ORTHOLOGUE AFUA_8G06820)"/>
    <property type="match status" value="1"/>
</dbReference>
<evidence type="ECO:0000313" key="9">
    <source>
        <dbReference type="EMBL" id="AFN73682.1"/>
    </source>
</evidence>
<comment type="catalytic activity">
    <reaction evidence="5">
        <text>5-amino-6-(5-phospho-D-ribitylamino)uracil + NADP(+) = 5-amino-6-(5-phospho-D-ribosylamino)uracil + NADPH + H(+)</text>
        <dbReference type="Rhea" id="RHEA:17845"/>
        <dbReference type="ChEBI" id="CHEBI:15378"/>
        <dbReference type="ChEBI" id="CHEBI:57783"/>
        <dbReference type="ChEBI" id="CHEBI:58349"/>
        <dbReference type="ChEBI" id="CHEBI:58421"/>
        <dbReference type="ChEBI" id="CHEBI:58453"/>
        <dbReference type="EC" id="1.1.1.193"/>
    </reaction>
</comment>
<evidence type="ECO:0000256" key="5">
    <source>
        <dbReference type="PIRNR" id="PIRNR006769"/>
    </source>
</evidence>
<feature type="binding site" evidence="7">
    <location>
        <position position="154"/>
    </location>
    <ligand>
        <name>NADP(+)</name>
        <dbReference type="ChEBI" id="CHEBI:58349"/>
    </ligand>
</feature>
<keyword evidence="5" id="KW-0862">Zinc</keyword>
<feature type="binding site" evidence="7">
    <location>
        <position position="170"/>
    </location>
    <ligand>
        <name>NADP(+)</name>
        <dbReference type="ChEBI" id="CHEBI:58349"/>
    </ligand>
</feature>
<comment type="similarity">
    <text evidence="5">In the C-terminal section; belongs to the HTP reductase family.</text>
</comment>
<comment type="similarity">
    <text evidence="5">In the N-terminal section; belongs to the cytidine and deoxycytidylate deaminase family.</text>
</comment>
<evidence type="ECO:0000256" key="7">
    <source>
        <dbReference type="PIRSR" id="PIRSR006769-2"/>
    </source>
</evidence>
<dbReference type="PIRSF" id="PIRSF006769">
    <property type="entry name" value="RibD"/>
    <property type="match status" value="1"/>
</dbReference>
<feature type="binding site" evidence="7">
    <location>
        <position position="196"/>
    </location>
    <ligand>
        <name>NADP(+)</name>
        <dbReference type="ChEBI" id="CHEBI:58349"/>
    </ligand>
</feature>
<dbReference type="InterPro" id="IPR004794">
    <property type="entry name" value="Eubact_RibD"/>
</dbReference>
<feature type="binding site" evidence="7">
    <location>
        <position position="168"/>
    </location>
    <ligand>
        <name>substrate</name>
    </ligand>
</feature>
<feature type="domain" description="Bacterial bifunctional deaminase-reductase C-terminal" evidence="8">
    <location>
        <begin position="147"/>
        <end position="356"/>
    </location>
</feature>
<accession>I6YT08</accession>
<gene>
    <name evidence="9" type="ordered locus">MROS_0439</name>
</gene>
<comment type="function">
    <text evidence="5">Converts 2,5-diamino-6-(ribosylamino)-4(3h)-pyrimidinone 5'-phosphate into 5-amino-6-(ribosylamino)-2,4(1h,3h)-pyrimidinedione 5'-phosphate.</text>
</comment>
<comment type="catalytic activity">
    <reaction evidence="5">
        <text>2,5-diamino-6-hydroxy-4-(5-phosphoribosylamino)-pyrimidine + H2O + H(+) = 5-amino-6-(5-phospho-D-ribosylamino)uracil + NH4(+)</text>
        <dbReference type="Rhea" id="RHEA:21868"/>
        <dbReference type="ChEBI" id="CHEBI:15377"/>
        <dbReference type="ChEBI" id="CHEBI:15378"/>
        <dbReference type="ChEBI" id="CHEBI:28938"/>
        <dbReference type="ChEBI" id="CHEBI:58453"/>
        <dbReference type="ChEBI" id="CHEBI:58614"/>
        <dbReference type="EC" id="3.5.4.26"/>
    </reaction>
</comment>
<dbReference type="HOGENOM" id="CLU_036590_1_1_10"/>
<dbReference type="InterPro" id="IPR024072">
    <property type="entry name" value="DHFR-like_dom_sf"/>
</dbReference>
<dbReference type="GO" id="GO:0046872">
    <property type="term" value="F:metal ion binding"/>
    <property type="evidence" value="ECO:0007669"/>
    <property type="project" value="UniProtKB-KW"/>
</dbReference>
<dbReference type="InterPro" id="IPR016193">
    <property type="entry name" value="Cytidine_deaminase-like"/>
</dbReference>
<keyword evidence="5" id="KW-0686">Riboflavin biosynthesis</keyword>
<dbReference type="Gene3D" id="3.40.430.10">
    <property type="entry name" value="Dihydrofolate Reductase, subunit A"/>
    <property type="match status" value="1"/>
</dbReference>
<reference evidence="9 10" key="1">
    <citation type="journal article" date="2013" name="PLoS ONE">
        <title>Genomic analysis of Melioribacter roseus, facultatively anaerobic organotrophic bacterium representing a novel deep lineage within Bacteriodetes/Chlorobi group.</title>
        <authorList>
            <person name="Kadnikov V.V."/>
            <person name="Mardanov A.V."/>
            <person name="Podosokorskaya O.A."/>
            <person name="Gavrilov S.N."/>
            <person name="Kublanov I.V."/>
            <person name="Beletsky A.V."/>
            <person name="Bonch-Osmolovskaya E.A."/>
            <person name="Ravin N.V."/>
        </authorList>
    </citation>
    <scope>NUCLEOTIDE SEQUENCE [LARGE SCALE GENOMIC DNA]</scope>
    <source>
        <strain evidence="10">JCM 17771 / P3M-2</strain>
    </source>
</reference>
<dbReference type="eggNOG" id="COG0117">
    <property type="taxonomic scope" value="Bacteria"/>
</dbReference>
<comment type="cofactor">
    <cofactor evidence="5">
        <name>Zn(2+)</name>
        <dbReference type="ChEBI" id="CHEBI:29105"/>
    </cofactor>
    <text evidence="5">Binds 1 zinc ion.</text>
</comment>
<evidence type="ECO:0000256" key="3">
    <source>
        <dbReference type="ARBA" id="ARBA00022857"/>
    </source>
</evidence>
<dbReference type="GO" id="GO:0050661">
    <property type="term" value="F:NADP binding"/>
    <property type="evidence" value="ECO:0007669"/>
    <property type="project" value="InterPro"/>
</dbReference>
<protein>
    <recommendedName>
        <fullName evidence="5">Riboflavin biosynthesis protein RibD</fullName>
    </recommendedName>
    <domain>
        <recommendedName>
            <fullName evidence="5">Diaminohydroxyphosphoribosylaminopyrimidine deaminase</fullName>
            <shortName evidence="5">DRAP deaminase</shortName>
            <ecNumber evidence="5">3.5.4.26</ecNumber>
        </recommendedName>
        <alternativeName>
            <fullName evidence="5">Riboflavin-specific deaminase</fullName>
        </alternativeName>
    </domain>
    <domain>
        <recommendedName>
            <fullName evidence="5">5-amino-6-(5-phosphoribosylamino)uracil reductase</fullName>
            <ecNumber evidence="5">1.1.1.193</ecNumber>
        </recommendedName>
        <alternativeName>
            <fullName evidence="5">HTP reductase</fullName>
        </alternativeName>
    </domain>
</protein>
<proteinExistence type="inferred from homology"/>
<keyword evidence="4 5" id="KW-0560">Oxidoreductase</keyword>
<sequence length="362" mass="40542">MLDESYIQITHQLAEKGKGAVSPLSLRGVVIVNDGKIVGAEFLKDRLSEQPEFILFSKLKNIPKGSVLYSNINPVIKSGEEERYISLFRNSGIKKMVFGVLDNNSLFYNKVAKKLKENGISVISGIMERESADLNRFFLKYSSSKLPFVTLKMALTLDGKISDINGNSKWITSVESRSLVHELRTEYDAVLVGYNTVKTDKPSLTVRLVEGRNPKRIVLDTRLELKPNSDLVRKNNDNNLIIVTDKKNKDMPKLAKYYEAGVEFIFVPVTSEGMLDLKSLVRKLGKLNITSILVEGGGRVFSSFIKSKLDDEILLFIAPKLLCEGIPLCSGLGINSLSKAHKFQMNDVRKIGEDALIRLTRR</sequence>
<feature type="binding site" evidence="7">
    <location>
        <position position="207"/>
    </location>
    <ligand>
        <name>substrate</name>
    </ligand>
</feature>
<feature type="binding site" evidence="7">
    <location>
        <position position="295"/>
    </location>
    <ligand>
        <name>substrate</name>
    </ligand>
</feature>
<name>I6YT08_MELRP</name>
<dbReference type="EC" id="3.5.4.26" evidence="5"/>
<feature type="binding site" evidence="7">
    <location>
        <begin position="297"/>
        <end position="303"/>
    </location>
    <ligand>
        <name>NADP(+)</name>
        <dbReference type="ChEBI" id="CHEBI:58349"/>
    </ligand>
</feature>
<dbReference type="GO" id="GO:0008703">
    <property type="term" value="F:5-amino-6-(5-phosphoribosylamino)uracil reductase activity"/>
    <property type="evidence" value="ECO:0007669"/>
    <property type="project" value="UniProtKB-EC"/>
</dbReference>
<feature type="active site" description="Proton donor" evidence="6">
    <location>
        <position position="52"/>
    </location>
</feature>
<dbReference type="GO" id="GO:0009231">
    <property type="term" value="P:riboflavin biosynthetic process"/>
    <property type="evidence" value="ECO:0007669"/>
    <property type="project" value="UniProtKB-UniPathway"/>
</dbReference>
<keyword evidence="5" id="KW-0479">Metal-binding</keyword>
<feature type="binding site" evidence="7">
    <location>
        <position position="221"/>
    </location>
    <ligand>
        <name>NADP(+)</name>
        <dbReference type="ChEBI" id="CHEBI:58349"/>
    </ligand>
</feature>
<comment type="pathway">
    <text evidence="2 5">Cofactor biosynthesis; riboflavin biosynthesis; 5-amino-6-(D-ribitylamino)uracil from GTP: step 3/4.</text>
</comment>
<evidence type="ECO:0000259" key="8">
    <source>
        <dbReference type="Pfam" id="PF01872"/>
    </source>
</evidence>
<dbReference type="EMBL" id="CP003557">
    <property type="protein sequence ID" value="AFN73682.1"/>
    <property type="molecule type" value="Genomic_DNA"/>
</dbReference>
<dbReference type="InterPro" id="IPR050765">
    <property type="entry name" value="Riboflavin_Biosynth_HTPR"/>
</dbReference>
<dbReference type="Proteomes" id="UP000009011">
    <property type="component" value="Chromosome"/>
</dbReference>
<dbReference type="OrthoDB" id="9800865at2"/>
<feature type="binding site" evidence="7">
    <location>
        <position position="204"/>
    </location>
    <ligand>
        <name>substrate</name>
    </ligand>
</feature>
<dbReference type="NCBIfam" id="TIGR00326">
    <property type="entry name" value="eubact_ribD"/>
    <property type="match status" value="1"/>
</dbReference>
<comment type="pathway">
    <text evidence="1 5">Cofactor biosynthesis; riboflavin biosynthesis; 5-amino-6-(D-ribitylamino)uracil from GTP: step 2/4.</text>
</comment>
<dbReference type="UniPathway" id="UPA00275">
    <property type="reaction ID" value="UER00401"/>
</dbReference>
<dbReference type="Gene3D" id="3.40.140.10">
    <property type="entry name" value="Cytidine Deaminase, domain 2"/>
    <property type="match status" value="1"/>
</dbReference>
<evidence type="ECO:0000313" key="10">
    <source>
        <dbReference type="Proteomes" id="UP000009011"/>
    </source>
</evidence>
<keyword evidence="10" id="KW-1185">Reference proteome</keyword>
<dbReference type="eggNOG" id="COG1985">
    <property type="taxonomic scope" value="Bacteria"/>
</dbReference>
<evidence type="ECO:0000256" key="6">
    <source>
        <dbReference type="PIRSR" id="PIRSR006769-1"/>
    </source>
</evidence>
<keyword evidence="5" id="KW-0378">Hydrolase</keyword>
<dbReference type="PANTHER" id="PTHR38011:SF7">
    <property type="entry name" value="2,5-DIAMINO-6-RIBOSYLAMINO-4(3H)-PYRIMIDINONE 5'-PHOSPHATE REDUCTASE"/>
    <property type="match status" value="1"/>
</dbReference>
<dbReference type="EC" id="1.1.1.193" evidence="5"/>
<dbReference type="AlphaFoldDB" id="I6YT08"/>
<keyword evidence="3 5" id="KW-0521">NADP</keyword>
<evidence type="ECO:0000256" key="4">
    <source>
        <dbReference type="ARBA" id="ARBA00023002"/>
    </source>
</evidence>
<dbReference type="NCBIfam" id="TIGR00227">
    <property type="entry name" value="ribD_Cterm"/>
    <property type="match status" value="1"/>
</dbReference>
<feature type="binding site" evidence="7">
    <location>
        <position position="184"/>
    </location>
    <ligand>
        <name>substrate</name>
    </ligand>
</feature>
<feature type="binding site" evidence="7">
    <location>
        <position position="200"/>
    </location>
    <ligand>
        <name>NADP(+)</name>
        <dbReference type="ChEBI" id="CHEBI:58349"/>
    </ligand>
</feature>